<evidence type="ECO:0000256" key="1">
    <source>
        <dbReference type="ARBA" id="ARBA00022884"/>
    </source>
</evidence>
<dbReference type="EMBL" id="OX459120">
    <property type="protein sequence ID" value="CAI9100240.1"/>
    <property type="molecule type" value="Genomic_DNA"/>
</dbReference>
<dbReference type="InterPro" id="IPR050886">
    <property type="entry name" value="RNA-binding_reg"/>
</dbReference>
<dbReference type="InterPro" id="IPR012677">
    <property type="entry name" value="Nucleotide-bd_a/b_plait_sf"/>
</dbReference>
<dbReference type="PROSITE" id="PS50102">
    <property type="entry name" value="RRM"/>
    <property type="match status" value="1"/>
</dbReference>
<evidence type="ECO:0000256" key="3">
    <source>
        <dbReference type="SAM" id="MobiDB-lite"/>
    </source>
</evidence>
<protein>
    <submittedName>
        <fullName evidence="5">OLC1v1037194C2</fullName>
    </submittedName>
</protein>
<dbReference type="CDD" id="cd00590">
    <property type="entry name" value="RRM_SF"/>
    <property type="match status" value="1"/>
</dbReference>
<dbReference type="GO" id="GO:0005634">
    <property type="term" value="C:nucleus"/>
    <property type="evidence" value="ECO:0007669"/>
    <property type="project" value="TreeGrafter"/>
</dbReference>
<dbReference type="SMART" id="SM00360">
    <property type="entry name" value="RRM"/>
    <property type="match status" value="1"/>
</dbReference>
<reference evidence="5" key="1">
    <citation type="submission" date="2023-03" db="EMBL/GenBank/DDBJ databases">
        <authorList>
            <person name="Julca I."/>
        </authorList>
    </citation>
    <scope>NUCLEOTIDE SEQUENCE</scope>
</reference>
<feature type="compositionally biased region" description="Basic and acidic residues" evidence="3">
    <location>
        <begin position="157"/>
        <end position="226"/>
    </location>
</feature>
<dbReference type="PANTHER" id="PTHR48024:SF56">
    <property type="entry name" value="HETEROGENEOUS NUCLEAR RIBONUCLEOPROTEIN A0"/>
    <property type="match status" value="1"/>
</dbReference>
<evidence type="ECO:0000313" key="5">
    <source>
        <dbReference type="EMBL" id="CAI9100240.1"/>
    </source>
</evidence>
<feature type="region of interest" description="Disordered" evidence="3">
    <location>
        <begin position="84"/>
        <end position="118"/>
    </location>
</feature>
<feature type="region of interest" description="Disordered" evidence="3">
    <location>
        <begin position="157"/>
        <end position="234"/>
    </location>
</feature>
<evidence type="ECO:0000256" key="2">
    <source>
        <dbReference type="PROSITE-ProRule" id="PRU00176"/>
    </source>
</evidence>
<dbReference type="SUPFAM" id="SSF54928">
    <property type="entry name" value="RNA-binding domain, RBD"/>
    <property type="match status" value="1"/>
</dbReference>
<proteinExistence type="predicted"/>
<organism evidence="5 6">
    <name type="scientific">Oldenlandia corymbosa var. corymbosa</name>
    <dbReference type="NCBI Taxonomy" id="529605"/>
    <lineage>
        <taxon>Eukaryota</taxon>
        <taxon>Viridiplantae</taxon>
        <taxon>Streptophyta</taxon>
        <taxon>Embryophyta</taxon>
        <taxon>Tracheophyta</taxon>
        <taxon>Spermatophyta</taxon>
        <taxon>Magnoliopsida</taxon>
        <taxon>eudicotyledons</taxon>
        <taxon>Gunneridae</taxon>
        <taxon>Pentapetalae</taxon>
        <taxon>asterids</taxon>
        <taxon>lamiids</taxon>
        <taxon>Gentianales</taxon>
        <taxon>Rubiaceae</taxon>
        <taxon>Rubioideae</taxon>
        <taxon>Spermacoceae</taxon>
        <taxon>Hedyotis-Oldenlandia complex</taxon>
        <taxon>Oldenlandia</taxon>
    </lineage>
</organism>
<dbReference type="Proteomes" id="UP001161247">
    <property type="component" value="Chromosome 3"/>
</dbReference>
<name>A0AAV1CX62_OLDCO</name>
<dbReference type="GO" id="GO:0005739">
    <property type="term" value="C:mitochondrion"/>
    <property type="evidence" value="ECO:0007669"/>
    <property type="project" value="TreeGrafter"/>
</dbReference>
<feature type="region of interest" description="Disordered" evidence="3">
    <location>
        <begin position="127"/>
        <end position="146"/>
    </location>
</feature>
<dbReference type="InterPro" id="IPR000504">
    <property type="entry name" value="RRM_dom"/>
</dbReference>
<feature type="domain" description="RRM" evidence="4">
    <location>
        <begin position="7"/>
        <end position="84"/>
    </location>
</feature>
<dbReference type="GO" id="GO:0003723">
    <property type="term" value="F:RNA binding"/>
    <property type="evidence" value="ECO:0007669"/>
    <property type="project" value="UniProtKB-UniRule"/>
</dbReference>
<evidence type="ECO:0000259" key="4">
    <source>
        <dbReference type="PROSITE" id="PS50102"/>
    </source>
</evidence>
<keyword evidence="6" id="KW-1185">Reference proteome</keyword>
<gene>
    <name evidence="5" type="ORF">OLC1_LOCUS10119</name>
</gene>
<feature type="compositionally biased region" description="Basic and acidic residues" evidence="3">
    <location>
        <begin position="94"/>
        <end position="118"/>
    </location>
</feature>
<dbReference type="Pfam" id="PF00076">
    <property type="entry name" value="RRM_1"/>
    <property type="match status" value="1"/>
</dbReference>
<evidence type="ECO:0000313" key="6">
    <source>
        <dbReference type="Proteomes" id="UP001161247"/>
    </source>
</evidence>
<keyword evidence="1 2" id="KW-0694">RNA-binding</keyword>
<dbReference type="PANTHER" id="PTHR48024">
    <property type="entry name" value="GEO13361P1-RELATED"/>
    <property type="match status" value="1"/>
</dbReference>
<dbReference type="Gene3D" id="3.30.70.330">
    <property type="match status" value="1"/>
</dbReference>
<sequence>MTIDDESSIYVGGIPFDSTEDSLRRIFDIYGSIVAIKLINDRNIGGKCYAFVTFTNPQSAMHAIHEMDGQTVDGRVIRVNEVRSRGGKSNFGRDNFRRNSDRRMDRDRGSSREMEYDNGRDRYLDDLRERSREHDQGYDNIRDHDRMRDRFSDRERFHEHDNNLDNGEQERERMRDYNRERVRDTRKDIHRTANHHKASERDEDEKPKFRETSHSNEYGKRARSSESADDDHAEVTKRLEISSHKYEELQKEMAEMEELAEEKKLLVLKLQEKSKKLEESLSAAKRDRSYREMQLTKLTKCYLQVRDCSEQLKRSEQELQSLVSSTMSELEHGALTGARDSILANGTV</sequence>
<dbReference type="AlphaFoldDB" id="A0AAV1CX62"/>
<accession>A0AAV1CX62</accession>
<dbReference type="InterPro" id="IPR035979">
    <property type="entry name" value="RBD_domain_sf"/>
</dbReference>